<keyword evidence="8" id="KW-1185">Reference proteome</keyword>
<name>A0A0C2BVD6_9BILA</name>
<comment type="caution">
    <text evidence="5">Lacks conserved residue(s) required for the propagation of feature annotation.</text>
</comment>
<evidence type="ECO:0000256" key="1">
    <source>
        <dbReference type="ARBA" id="ARBA00022729"/>
    </source>
</evidence>
<dbReference type="InterPro" id="IPR053243">
    <property type="entry name" value="SJ_maturation_regulator"/>
</dbReference>
<dbReference type="Proteomes" id="UP000054047">
    <property type="component" value="Unassembled WGS sequence"/>
</dbReference>
<evidence type="ECO:0000313" key="8">
    <source>
        <dbReference type="Proteomes" id="UP000054047"/>
    </source>
</evidence>
<evidence type="ECO:0000256" key="5">
    <source>
        <dbReference type="PROSITE-ProRule" id="PRU00196"/>
    </source>
</evidence>
<keyword evidence="1" id="KW-0732">Signal</keyword>
<gene>
    <name evidence="7" type="ORF">ANCDUO_22047</name>
</gene>
<evidence type="ECO:0000313" key="7">
    <source>
        <dbReference type="EMBL" id="KIH47888.1"/>
    </source>
</evidence>
<dbReference type="Pfam" id="PF00530">
    <property type="entry name" value="SRCR"/>
    <property type="match status" value="1"/>
</dbReference>
<evidence type="ECO:0000256" key="4">
    <source>
        <dbReference type="ARBA" id="ARBA00023180"/>
    </source>
</evidence>
<accession>A0A0C2BVD6</accession>
<evidence type="ECO:0000256" key="3">
    <source>
        <dbReference type="ARBA" id="ARBA00023157"/>
    </source>
</evidence>
<sequence length="70" mass="8089">MLPYQQQLNYDDTFPKFRLIDGATVRDGRLQALFRDRWRSVCTMVTNWTSIDTTTACRSMGYSDGGEFSP</sequence>
<evidence type="ECO:0000256" key="2">
    <source>
        <dbReference type="ARBA" id="ARBA00022737"/>
    </source>
</evidence>
<dbReference type="EMBL" id="KN764776">
    <property type="protein sequence ID" value="KIH47888.1"/>
    <property type="molecule type" value="Genomic_DNA"/>
</dbReference>
<protein>
    <recommendedName>
        <fullName evidence="6">SRCR domain-containing protein</fullName>
    </recommendedName>
</protein>
<keyword evidence="4" id="KW-0325">Glycoprotein</keyword>
<dbReference type="GO" id="GO:0016020">
    <property type="term" value="C:membrane"/>
    <property type="evidence" value="ECO:0007669"/>
    <property type="project" value="InterPro"/>
</dbReference>
<dbReference type="GO" id="GO:0045217">
    <property type="term" value="P:cell-cell junction maintenance"/>
    <property type="evidence" value="ECO:0007669"/>
    <property type="project" value="TreeGrafter"/>
</dbReference>
<proteinExistence type="predicted"/>
<evidence type="ECO:0000259" key="6">
    <source>
        <dbReference type="PROSITE" id="PS50287"/>
    </source>
</evidence>
<dbReference type="InterPro" id="IPR036772">
    <property type="entry name" value="SRCR-like_dom_sf"/>
</dbReference>
<dbReference type="PANTHER" id="PTHR47653:SF1">
    <property type="entry name" value="DELETED IN MALIGNANT BRAIN TUMORS 1 PROTEIN"/>
    <property type="match status" value="1"/>
</dbReference>
<dbReference type="PROSITE" id="PS50287">
    <property type="entry name" value="SRCR_2"/>
    <property type="match status" value="1"/>
</dbReference>
<dbReference type="InterPro" id="IPR001190">
    <property type="entry name" value="SRCR"/>
</dbReference>
<dbReference type="SUPFAM" id="SSF56487">
    <property type="entry name" value="SRCR-like"/>
    <property type="match status" value="1"/>
</dbReference>
<keyword evidence="2" id="KW-0677">Repeat</keyword>
<dbReference type="OrthoDB" id="5850056at2759"/>
<dbReference type="PANTHER" id="PTHR47653">
    <property type="entry name" value="PROTEIN BARK BEETLE"/>
    <property type="match status" value="1"/>
</dbReference>
<organism evidence="7 8">
    <name type="scientific">Ancylostoma duodenale</name>
    <dbReference type="NCBI Taxonomy" id="51022"/>
    <lineage>
        <taxon>Eukaryota</taxon>
        <taxon>Metazoa</taxon>
        <taxon>Ecdysozoa</taxon>
        <taxon>Nematoda</taxon>
        <taxon>Chromadorea</taxon>
        <taxon>Rhabditida</taxon>
        <taxon>Rhabditina</taxon>
        <taxon>Rhabditomorpha</taxon>
        <taxon>Strongyloidea</taxon>
        <taxon>Ancylostomatidae</taxon>
        <taxon>Ancylostomatinae</taxon>
        <taxon>Ancylostoma</taxon>
    </lineage>
</organism>
<keyword evidence="3" id="KW-1015">Disulfide bond</keyword>
<reference evidence="7 8" key="1">
    <citation type="submission" date="2013-12" db="EMBL/GenBank/DDBJ databases">
        <title>Draft genome of the parsitic nematode Ancylostoma duodenale.</title>
        <authorList>
            <person name="Mitreva M."/>
        </authorList>
    </citation>
    <scope>NUCLEOTIDE SEQUENCE [LARGE SCALE GENOMIC DNA]</scope>
    <source>
        <strain evidence="7 8">Zhejiang</strain>
    </source>
</reference>
<dbReference type="Gene3D" id="3.10.250.10">
    <property type="entry name" value="SRCR-like domain"/>
    <property type="match status" value="1"/>
</dbReference>
<feature type="domain" description="SRCR" evidence="6">
    <location>
        <begin position="17"/>
        <end position="70"/>
    </location>
</feature>
<dbReference type="AlphaFoldDB" id="A0A0C2BVD6"/>